<accession>A0A7X3IPR2</accession>
<evidence type="ECO:0000313" key="3">
    <source>
        <dbReference type="Proteomes" id="UP000460318"/>
    </source>
</evidence>
<organism evidence="2 3">
    <name type="scientific">Paenibacillus dendrobii</name>
    <dbReference type="NCBI Taxonomy" id="2691084"/>
    <lineage>
        <taxon>Bacteria</taxon>
        <taxon>Bacillati</taxon>
        <taxon>Bacillota</taxon>
        <taxon>Bacilli</taxon>
        <taxon>Bacillales</taxon>
        <taxon>Paenibacillaceae</taxon>
        <taxon>Paenibacillus</taxon>
    </lineage>
</organism>
<dbReference type="PANTHER" id="PTHR10438">
    <property type="entry name" value="THIOREDOXIN"/>
    <property type="match status" value="1"/>
</dbReference>
<dbReference type="InterPro" id="IPR036249">
    <property type="entry name" value="Thioredoxin-like_sf"/>
</dbReference>
<gene>
    <name evidence="2" type="ORF">GRF59_27525</name>
</gene>
<comment type="caution">
    <text evidence="2">The sequence shown here is derived from an EMBL/GenBank/DDBJ whole genome shotgun (WGS) entry which is preliminary data.</text>
</comment>
<proteinExistence type="predicted"/>
<dbReference type="InterPro" id="IPR013766">
    <property type="entry name" value="Thioredoxin_domain"/>
</dbReference>
<dbReference type="SUPFAM" id="SSF52833">
    <property type="entry name" value="Thioredoxin-like"/>
    <property type="match status" value="1"/>
</dbReference>
<dbReference type="EMBL" id="WUBI01000007">
    <property type="protein sequence ID" value="MWV47351.1"/>
    <property type="molecule type" value="Genomic_DNA"/>
</dbReference>
<dbReference type="InterPro" id="IPR050620">
    <property type="entry name" value="Thioredoxin_H-type-like"/>
</dbReference>
<keyword evidence="3" id="KW-1185">Reference proteome</keyword>
<dbReference type="Proteomes" id="UP000460318">
    <property type="component" value="Unassembled WGS sequence"/>
</dbReference>
<dbReference type="RefSeq" id="WP_160500946.1">
    <property type="nucleotide sequence ID" value="NZ_WUBI01000007.1"/>
</dbReference>
<dbReference type="Gene3D" id="3.40.30.10">
    <property type="entry name" value="Glutaredoxin"/>
    <property type="match status" value="1"/>
</dbReference>
<feature type="domain" description="Thioredoxin" evidence="1">
    <location>
        <begin position="1"/>
        <end position="106"/>
    </location>
</feature>
<sequence>MERIQTEKQYEDLINRDGLTVIKYDATWCPDCKTLDKFLPDLMTKHPDKEFYAMDVEQFEEITNKNDVRGIPSLLVYKNGEKLAHLHSKFAKTPAEISEYLETLESKK</sequence>
<dbReference type="Pfam" id="PF00085">
    <property type="entry name" value="Thioredoxin"/>
    <property type="match status" value="1"/>
</dbReference>
<protein>
    <submittedName>
        <fullName evidence="2">Thiol reductase thioredoxin</fullName>
    </submittedName>
</protein>
<evidence type="ECO:0000259" key="1">
    <source>
        <dbReference type="PROSITE" id="PS51352"/>
    </source>
</evidence>
<reference evidence="2 3" key="1">
    <citation type="submission" date="2019-12" db="EMBL/GenBank/DDBJ databases">
        <title>Paenibacillus sp. nov., an endophytic bacterium isolated from the stem of Dendrobium.</title>
        <authorList>
            <person name="Zhao R."/>
        </authorList>
    </citation>
    <scope>NUCLEOTIDE SEQUENCE [LARGE SCALE GENOMIC DNA]</scope>
    <source>
        <strain evidence="2 3">HJL G12</strain>
    </source>
</reference>
<name>A0A7X3IPR2_9BACL</name>
<evidence type="ECO:0000313" key="2">
    <source>
        <dbReference type="EMBL" id="MWV47351.1"/>
    </source>
</evidence>
<dbReference type="AlphaFoldDB" id="A0A7X3IPR2"/>
<dbReference type="PANTHER" id="PTHR10438:SF468">
    <property type="entry name" value="THIOREDOXIN-1-RELATED"/>
    <property type="match status" value="1"/>
</dbReference>
<dbReference type="CDD" id="cd02947">
    <property type="entry name" value="TRX_family"/>
    <property type="match status" value="1"/>
</dbReference>
<dbReference type="PROSITE" id="PS51352">
    <property type="entry name" value="THIOREDOXIN_2"/>
    <property type="match status" value="1"/>
</dbReference>